<sequence length="519" mass="58131">MVRVHEEAQRNYLLQHNVLNDAQLALTEQAQQLQGGSLLDNSVKLGFLTREQASFYQGQQLGLSYLKLAKLIPDPEALALFEPVLLRKWQAAPIKLQQQKLTLGVVNPDDLWVQDQIEHYCASRLPSLQLNWVLINRDELPDFLARSYQYQRAIPALINEALELSPQQASLNDQDDFRHPIVRLVDSLLSEAVKQGASDLHFEPEQAFVQLRYRIDGLLVLQHYLPKVLWLPILARIKILSGLDVTEQRRPQDGRFAMMLIGKAIDFRVSSLPGAQGENLVLRVLDQQKSVLDLAALGLDTAREQALRRWLAQPAGVILVVGPTGSGKTTSLYAMLASLNQPGVNIMTLEDPIEYRLIGLRQTQVNSEFGVSFQQGLRAILRQDPDIILVGEIRDAETARLAFQAAMTGHLVLSTLHCDRASQARYRLIDLGVSETVMNECLVGVMAQRLVRRLAPEQASQADYAGPSQARQYAGRQALIEMVSRWPSDQQLGDFFDHGAQLVANQRTDQAELQRVLGV</sequence>
<dbReference type="InterPro" id="IPR027417">
    <property type="entry name" value="P-loop_NTPase"/>
</dbReference>
<dbReference type="PANTHER" id="PTHR30258">
    <property type="entry name" value="TYPE II SECRETION SYSTEM PROTEIN GSPE-RELATED"/>
    <property type="match status" value="1"/>
</dbReference>
<dbReference type="AlphaFoldDB" id="W0DR01"/>
<dbReference type="HOGENOM" id="CLU_013446_10_3_6"/>
<dbReference type="RefSeq" id="WP_006459350.1">
    <property type="nucleotide sequence ID" value="NZ_CP007030.1"/>
</dbReference>
<dbReference type="Pfam" id="PF00437">
    <property type="entry name" value="T2SSE"/>
    <property type="match status" value="1"/>
</dbReference>
<evidence type="ECO:0000256" key="1">
    <source>
        <dbReference type="ARBA" id="ARBA00006611"/>
    </source>
</evidence>
<dbReference type="SUPFAM" id="SSF52540">
    <property type="entry name" value="P-loop containing nucleoside triphosphate hydrolases"/>
    <property type="match status" value="1"/>
</dbReference>
<dbReference type="InterPro" id="IPR037257">
    <property type="entry name" value="T2SS_E_N_sf"/>
</dbReference>
<protein>
    <submittedName>
        <fullName evidence="5">Secretion system protein E</fullName>
    </submittedName>
</protein>
<dbReference type="InParanoid" id="W0DR01"/>
<dbReference type="eggNOG" id="COG2804">
    <property type="taxonomic scope" value="Bacteria"/>
</dbReference>
<evidence type="ECO:0000313" key="5">
    <source>
        <dbReference type="EMBL" id="AHF00887.1"/>
    </source>
</evidence>
<comment type="similarity">
    <text evidence="1">Belongs to the GSP E family.</text>
</comment>
<dbReference type="STRING" id="717772.THIAE_03045"/>
<dbReference type="InterPro" id="IPR003593">
    <property type="entry name" value="AAA+_ATPase"/>
</dbReference>
<feature type="domain" description="Bacterial type II secretion system protein E" evidence="4">
    <location>
        <begin position="381"/>
        <end position="395"/>
    </location>
</feature>
<organism evidence="5 6">
    <name type="scientific">Thiomicrospira aerophila AL3</name>
    <dbReference type="NCBI Taxonomy" id="717772"/>
    <lineage>
        <taxon>Bacteria</taxon>
        <taxon>Pseudomonadati</taxon>
        <taxon>Pseudomonadota</taxon>
        <taxon>Gammaproteobacteria</taxon>
        <taxon>Thiotrichales</taxon>
        <taxon>Piscirickettsiaceae</taxon>
        <taxon>Thiomicrospira</taxon>
    </lineage>
</organism>
<gene>
    <name evidence="5" type="ORF">THIAE_03045</name>
</gene>
<evidence type="ECO:0000256" key="2">
    <source>
        <dbReference type="ARBA" id="ARBA00022741"/>
    </source>
</evidence>
<dbReference type="Gene3D" id="3.30.450.90">
    <property type="match status" value="1"/>
</dbReference>
<proteinExistence type="inferred from homology"/>
<dbReference type="GO" id="GO:0005524">
    <property type="term" value="F:ATP binding"/>
    <property type="evidence" value="ECO:0007669"/>
    <property type="project" value="UniProtKB-KW"/>
</dbReference>
<accession>W0DR01</accession>
<keyword evidence="2" id="KW-0547">Nucleotide-binding</keyword>
<name>W0DR01_9GAMM</name>
<dbReference type="KEGG" id="tao:THIAE_03045"/>
<dbReference type="GO" id="GO:0005886">
    <property type="term" value="C:plasma membrane"/>
    <property type="evidence" value="ECO:0007669"/>
    <property type="project" value="TreeGrafter"/>
</dbReference>
<dbReference type="Proteomes" id="UP000005380">
    <property type="component" value="Chromosome"/>
</dbReference>
<dbReference type="EMBL" id="CP007030">
    <property type="protein sequence ID" value="AHF00887.1"/>
    <property type="molecule type" value="Genomic_DNA"/>
</dbReference>
<evidence type="ECO:0000313" key="6">
    <source>
        <dbReference type="Proteomes" id="UP000005380"/>
    </source>
</evidence>
<dbReference type="CDD" id="cd01129">
    <property type="entry name" value="PulE-GspE-like"/>
    <property type="match status" value="1"/>
</dbReference>
<reference evidence="5 6" key="1">
    <citation type="submission" date="2013-12" db="EMBL/GenBank/DDBJ databases">
        <authorList>
            <consortium name="DOE Joint Genome Institute"/>
            <person name="Kappler U."/>
            <person name="Huntemann M."/>
            <person name="Han J."/>
            <person name="Chen A."/>
            <person name="Kyrpides N."/>
            <person name="Mavromatis K."/>
            <person name="Markowitz V."/>
            <person name="Palaniappan K."/>
            <person name="Ivanova N."/>
            <person name="Schaumberg A."/>
            <person name="Pati A."/>
            <person name="Liolios K."/>
            <person name="Nordberg H.P."/>
            <person name="Cantor M.N."/>
            <person name="Hua S.X."/>
            <person name="Woyke T."/>
        </authorList>
    </citation>
    <scope>NUCLEOTIDE SEQUENCE [LARGE SCALE GENOMIC DNA]</scope>
    <source>
        <strain evidence="6">AL2</strain>
    </source>
</reference>
<dbReference type="Pfam" id="PF05157">
    <property type="entry name" value="MshEN"/>
    <property type="match status" value="1"/>
</dbReference>
<evidence type="ECO:0000259" key="4">
    <source>
        <dbReference type="PROSITE" id="PS00662"/>
    </source>
</evidence>
<evidence type="ECO:0000256" key="3">
    <source>
        <dbReference type="ARBA" id="ARBA00022840"/>
    </source>
</evidence>
<dbReference type="SMART" id="SM00382">
    <property type="entry name" value="AAA"/>
    <property type="match status" value="1"/>
</dbReference>
<dbReference type="PANTHER" id="PTHR30258:SF2">
    <property type="entry name" value="COMG OPERON PROTEIN 1"/>
    <property type="match status" value="1"/>
</dbReference>
<keyword evidence="3" id="KW-0067">ATP-binding</keyword>
<dbReference type="GO" id="GO:0016887">
    <property type="term" value="F:ATP hydrolysis activity"/>
    <property type="evidence" value="ECO:0007669"/>
    <property type="project" value="TreeGrafter"/>
</dbReference>
<dbReference type="InterPro" id="IPR001482">
    <property type="entry name" value="T2SS/T4SS_dom"/>
</dbReference>
<dbReference type="SUPFAM" id="SSF160246">
    <property type="entry name" value="EspE N-terminal domain-like"/>
    <property type="match status" value="1"/>
</dbReference>
<dbReference type="PROSITE" id="PS00662">
    <property type="entry name" value="T2SP_E"/>
    <property type="match status" value="1"/>
</dbReference>
<dbReference type="InterPro" id="IPR007831">
    <property type="entry name" value="T2SS_GspE_N"/>
</dbReference>
<keyword evidence="6" id="KW-1185">Reference proteome</keyword>
<dbReference type="FunCoup" id="W0DR01">
    <property type="interactions" value="240"/>
</dbReference>
<dbReference type="Gene3D" id="3.40.50.300">
    <property type="entry name" value="P-loop containing nucleotide triphosphate hydrolases"/>
    <property type="match status" value="1"/>
</dbReference>